<dbReference type="FunFam" id="2.70.210.12:FF:000001">
    <property type="entry name" value="GTPase Obg"/>
    <property type="match status" value="1"/>
</dbReference>
<dbReference type="PIRSF" id="PIRSF002401">
    <property type="entry name" value="GTP_bd_Obg/CgtA"/>
    <property type="match status" value="1"/>
</dbReference>
<feature type="binding site" evidence="8">
    <location>
        <begin position="216"/>
        <end position="219"/>
    </location>
    <ligand>
        <name>GTP</name>
        <dbReference type="ChEBI" id="CHEBI:37565"/>
    </ligand>
</feature>
<comment type="subunit">
    <text evidence="8">Monomer.</text>
</comment>
<dbReference type="PANTHER" id="PTHR11702:SF31">
    <property type="entry name" value="MITOCHONDRIAL RIBOSOME-ASSOCIATED GTPASE 2"/>
    <property type="match status" value="1"/>
</dbReference>
<accession>A0A0A2G546</accession>
<dbReference type="EC" id="3.6.5.-" evidence="8"/>
<evidence type="ECO:0000256" key="4">
    <source>
        <dbReference type="ARBA" id="ARBA00022741"/>
    </source>
</evidence>
<sequence length="385" mass="42799">MAETNFVDYVKIYCRSGKGGRGSAHFRREKYIPKGGPDGGDGGNGGSIYIKANRNYWTLLHLRFNRHIYAPSGEAGSGALKTGTSGDDVIIEVPIGTSVYDAQTGEFILDVTQHEEKRLLLAGGRGGKGNTFFKSATNQAPRFAQPGEPAQEREIILQLKTLADVGLVGLPNAGKSTLLSAITSAKPKIADYPFTTLVPNLGIVGYRDNRSFVMADIPGIIEGASEGRGLGLRFLRHIERNSILLFMIPIDTDHIYKEYQVLLNELLKYNPGLGDKRRILAITKIDLADEELIKLVEEELPDDLPHIFISAVAQKGITELKDLLWEELNREMPYDNTELVRQAMTVETLHDDDTLFSKELPEEEDDEDELLEIEWDEDIQEDIGL</sequence>
<dbReference type="InterPro" id="IPR027417">
    <property type="entry name" value="P-loop_NTPase"/>
</dbReference>
<comment type="similarity">
    <text evidence="1 8">Belongs to the TRAFAC class OBG-HflX-like GTPase superfamily. OBG GTPase family.</text>
</comment>
<dbReference type="GO" id="GO:0005737">
    <property type="term" value="C:cytoplasm"/>
    <property type="evidence" value="ECO:0007669"/>
    <property type="project" value="UniProtKB-SubCell"/>
</dbReference>
<dbReference type="GO" id="GO:0000287">
    <property type="term" value="F:magnesium ion binding"/>
    <property type="evidence" value="ECO:0007669"/>
    <property type="project" value="InterPro"/>
</dbReference>
<dbReference type="NCBIfam" id="NF008955">
    <property type="entry name" value="PRK12297.1"/>
    <property type="match status" value="1"/>
</dbReference>
<dbReference type="eggNOG" id="COG0536">
    <property type="taxonomic scope" value="Bacteria"/>
</dbReference>
<dbReference type="Proteomes" id="UP000030134">
    <property type="component" value="Unassembled WGS sequence"/>
</dbReference>
<dbReference type="GO" id="GO:0005525">
    <property type="term" value="F:GTP binding"/>
    <property type="evidence" value="ECO:0007669"/>
    <property type="project" value="UniProtKB-UniRule"/>
</dbReference>
<dbReference type="InterPro" id="IPR036726">
    <property type="entry name" value="GTP1_OBG_dom_sf"/>
</dbReference>
<dbReference type="AlphaFoldDB" id="A0A0A2G546"/>
<keyword evidence="13" id="KW-1185">Reference proteome</keyword>
<dbReference type="GO" id="GO:0042254">
    <property type="term" value="P:ribosome biogenesis"/>
    <property type="evidence" value="ECO:0007669"/>
    <property type="project" value="UniProtKB-UniRule"/>
</dbReference>
<evidence type="ECO:0000256" key="2">
    <source>
        <dbReference type="ARBA" id="ARBA00022490"/>
    </source>
</evidence>
<feature type="binding site" evidence="8">
    <location>
        <begin position="169"/>
        <end position="176"/>
    </location>
    <ligand>
        <name>GTP</name>
        <dbReference type="ChEBI" id="CHEBI:37565"/>
    </ligand>
</feature>
<comment type="function">
    <text evidence="8">An essential GTPase which binds GTP, GDP and possibly (p)ppGpp with moderate affinity, with high nucleotide exchange rates and a fairly low GTP hydrolysis rate. Plays a role in control of the cell cycle, stress response, ribosome biogenesis and in those bacteria that undergo differentiation, in morphogenesis control.</text>
</comment>
<keyword evidence="2 8" id="KW-0963">Cytoplasm</keyword>
<dbReference type="Gene3D" id="2.70.210.12">
    <property type="entry name" value="GTP1/OBG domain"/>
    <property type="match status" value="1"/>
</dbReference>
<dbReference type="OrthoDB" id="9807318at2"/>
<evidence type="ECO:0000259" key="11">
    <source>
        <dbReference type="PROSITE" id="PS51883"/>
    </source>
</evidence>
<evidence type="ECO:0000256" key="6">
    <source>
        <dbReference type="ARBA" id="ARBA00022842"/>
    </source>
</evidence>
<feature type="binding site" evidence="8">
    <location>
        <begin position="310"/>
        <end position="312"/>
    </location>
    <ligand>
        <name>GTP</name>
        <dbReference type="ChEBI" id="CHEBI:37565"/>
    </ligand>
</feature>
<keyword evidence="3 8" id="KW-0479">Metal-binding</keyword>
<keyword evidence="5 8" id="KW-0378">Hydrolase</keyword>
<dbReference type="RefSeq" id="WP_036884487.1">
    <property type="nucleotide sequence ID" value="NZ_JQZW01000012.1"/>
</dbReference>
<comment type="subcellular location">
    <subcellularLocation>
        <location evidence="8">Cytoplasm</location>
    </subcellularLocation>
</comment>
<dbReference type="InterPro" id="IPR006074">
    <property type="entry name" value="GTP1-OBG_CS"/>
</dbReference>
<feature type="region of interest" description="Disordered" evidence="9">
    <location>
        <begin position="361"/>
        <end position="385"/>
    </location>
</feature>
<dbReference type="InterPro" id="IPR014100">
    <property type="entry name" value="GTP-bd_Obg/CgtA"/>
</dbReference>
<evidence type="ECO:0000259" key="10">
    <source>
        <dbReference type="PROSITE" id="PS51710"/>
    </source>
</evidence>
<dbReference type="NCBIfam" id="NF008956">
    <property type="entry name" value="PRK12299.1"/>
    <property type="match status" value="1"/>
</dbReference>
<evidence type="ECO:0000256" key="1">
    <source>
        <dbReference type="ARBA" id="ARBA00007699"/>
    </source>
</evidence>
<dbReference type="PROSITE" id="PS00905">
    <property type="entry name" value="GTP1_OBG"/>
    <property type="match status" value="1"/>
</dbReference>
<dbReference type="PROSITE" id="PS51883">
    <property type="entry name" value="OBG"/>
    <property type="match status" value="1"/>
</dbReference>
<dbReference type="InterPro" id="IPR006073">
    <property type="entry name" value="GTP-bd"/>
</dbReference>
<dbReference type="SUPFAM" id="SSF82051">
    <property type="entry name" value="Obg GTP-binding protein N-terminal domain"/>
    <property type="match status" value="1"/>
</dbReference>
<dbReference type="InterPro" id="IPR006169">
    <property type="entry name" value="GTP1_OBG_dom"/>
</dbReference>
<dbReference type="GO" id="GO:0043022">
    <property type="term" value="F:ribosome binding"/>
    <property type="evidence" value="ECO:0007669"/>
    <property type="project" value="UniProtKB-ARBA"/>
</dbReference>
<dbReference type="InterPro" id="IPR045086">
    <property type="entry name" value="OBG_GTPase"/>
</dbReference>
<dbReference type="Pfam" id="PF01018">
    <property type="entry name" value="GTP1_OBG"/>
    <property type="match status" value="1"/>
</dbReference>
<dbReference type="EMBL" id="JQZW01000012">
    <property type="protein sequence ID" value="KGN97485.1"/>
    <property type="molecule type" value="Genomic_DNA"/>
</dbReference>
<evidence type="ECO:0000256" key="7">
    <source>
        <dbReference type="ARBA" id="ARBA00023134"/>
    </source>
</evidence>
<dbReference type="STRING" id="266762.HQ36_06195"/>
<dbReference type="SUPFAM" id="SSF52540">
    <property type="entry name" value="P-loop containing nucleoside triphosphate hydrolases"/>
    <property type="match status" value="1"/>
</dbReference>
<protein>
    <recommendedName>
        <fullName evidence="8">GTPase Obg</fullName>
        <ecNumber evidence="8">3.6.5.-</ecNumber>
    </recommendedName>
    <alternativeName>
        <fullName evidence="8">GTP-binding protein Obg</fullName>
    </alternativeName>
</protein>
<feature type="binding site" evidence="8">
    <location>
        <begin position="194"/>
        <end position="198"/>
    </location>
    <ligand>
        <name>GTP</name>
        <dbReference type="ChEBI" id="CHEBI:37565"/>
    </ligand>
</feature>
<dbReference type="NCBIfam" id="TIGR02729">
    <property type="entry name" value="Obg_CgtA"/>
    <property type="match status" value="1"/>
</dbReference>
<keyword evidence="6 8" id="KW-0460">Magnesium</keyword>
<feature type="binding site" evidence="8">
    <location>
        <begin position="283"/>
        <end position="286"/>
    </location>
    <ligand>
        <name>GTP</name>
        <dbReference type="ChEBI" id="CHEBI:37565"/>
    </ligand>
</feature>
<dbReference type="PROSITE" id="PS51710">
    <property type="entry name" value="G_OBG"/>
    <property type="match status" value="1"/>
</dbReference>
<dbReference type="GO" id="GO:0003924">
    <property type="term" value="F:GTPase activity"/>
    <property type="evidence" value="ECO:0007669"/>
    <property type="project" value="UniProtKB-UniRule"/>
</dbReference>
<keyword evidence="4 8" id="KW-0547">Nucleotide-binding</keyword>
<dbReference type="PRINTS" id="PR00326">
    <property type="entry name" value="GTP1OBG"/>
</dbReference>
<dbReference type="HAMAP" id="MF_01454">
    <property type="entry name" value="GTPase_Obg"/>
    <property type="match status" value="1"/>
</dbReference>
<feature type="domain" description="OBG-type G" evidence="10">
    <location>
        <begin position="163"/>
        <end position="329"/>
    </location>
</feature>
<comment type="caution">
    <text evidence="12">The sequence shown here is derived from an EMBL/GenBank/DDBJ whole genome shotgun (WGS) entry which is preliminary data.</text>
</comment>
<organism evidence="12 13">
    <name type="scientific">Porphyromonas gingivicanis</name>
    <dbReference type="NCBI Taxonomy" id="266762"/>
    <lineage>
        <taxon>Bacteria</taxon>
        <taxon>Pseudomonadati</taxon>
        <taxon>Bacteroidota</taxon>
        <taxon>Bacteroidia</taxon>
        <taxon>Bacteroidales</taxon>
        <taxon>Porphyromonadaceae</taxon>
        <taxon>Porphyromonas</taxon>
    </lineage>
</organism>
<evidence type="ECO:0000313" key="13">
    <source>
        <dbReference type="Proteomes" id="UP000030134"/>
    </source>
</evidence>
<feature type="binding site" evidence="8">
    <location>
        <position position="196"/>
    </location>
    <ligand>
        <name>Mg(2+)</name>
        <dbReference type="ChEBI" id="CHEBI:18420"/>
    </ligand>
</feature>
<evidence type="ECO:0000256" key="9">
    <source>
        <dbReference type="SAM" id="MobiDB-lite"/>
    </source>
</evidence>
<dbReference type="Pfam" id="PF01926">
    <property type="entry name" value="MMR_HSR1"/>
    <property type="match status" value="1"/>
</dbReference>
<dbReference type="CDD" id="cd01898">
    <property type="entry name" value="Obg"/>
    <property type="match status" value="1"/>
</dbReference>
<evidence type="ECO:0000256" key="3">
    <source>
        <dbReference type="ARBA" id="ARBA00022723"/>
    </source>
</evidence>
<dbReference type="InterPro" id="IPR031167">
    <property type="entry name" value="G_OBG"/>
</dbReference>
<dbReference type="Gene3D" id="3.40.50.300">
    <property type="entry name" value="P-loop containing nucleotide triphosphate hydrolases"/>
    <property type="match status" value="1"/>
</dbReference>
<reference evidence="12 13" key="1">
    <citation type="submission" date="2014-08" db="EMBL/GenBank/DDBJ databases">
        <title>Porphyromonas gingivicanis strain:COT-022_OH1391 Genome sequencing.</title>
        <authorList>
            <person name="Wallis C."/>
            <person name="Deusch O."/>
            <person name="O'Flynn C."/>
            <person name="Davis I."/>
            <person name="Jospin G."/>
            <person name="Darling A.E."/>
            <person name="Coil D.A."/>
            <person name="Alexiev A."/>
            <person name="Horsfall A."/>
            <person name="Kirkwood N."/>
            <person name="Harris S."/>
            <person name="Eisen J.A."/>
        </authorList>
    </citation>
    <scope>NUCLEOTIDE SEQUENCE [LARGE SCALE GENOMIC DNA]</scope>
    <source>
        <strain evidence="13">COT-022 OH1391</strain>
    </source>
</reference>
<proteinExistence type="inferred from homology"/>
<evidence type="ECO:0000313" key="12">
    <source>
        <dbReference type="EMBL" id="KGN97485.1"/>
    </source>
</evidence>
<comment type="cofactor">
    <cofactor evidence="8">
        <name>Mg(2+)</name>
        <dbReference type="ChEBI" id="CHEBI:18420"/>
    </cofactor>
</comment>
<evidence type="ECO:0000256" key="5">
    <source>
        <dbReference type="ARBA" id="ARBA00022801"/>
    </source>
</evidence>
<gene>
    <name evidence="8" type="primary">obg</name>
    <name evidence="12" type="ORF">HQ36_06195</name>
</gene>
<feature type="domain" description="Obg" evidence="11">
    <location>
        <begin position="4"/>
        <end position="162"/>
    </location>
</feature>
<dbReference type="PANTHER" id="PTHR11702">
    <property type="entry name" value="DEVELOPMENTALLY REGULATED GTP-BINDING PROTEIN-RELATED"/>
    <property type="match status" value="1"/>
</dbReference>
<feature type="binding site" evidence="8">
    <location>
        <position position="176"/>
    </location>
    <ligand>
        <name>Mg(2+)</name>
        <dbReference type="ChEBI" id="CHEBI:18420"/>
    </ligand>
</feature>
<evidence type="ECO:0000256" key="8">
    <source>
        <dbReference type="HAMAP-Rule" id="MF_01454"/>
    </source>
</evidence>
<keyword evidence="7 8" id="KW-0342">GTP-binding</keyword>
<name>A0A0A2G546_9PORP</name>